<dbReference type="RefSeq" id="WP_048116804.1">
    <property type="nucleotide sequence ID" value="NZ_CP011070.1"/>
</dbReference>
<dbReference type="SUPFAM" id="SSF50156">
    <property type="entry name" value="PDZ domain-like"/>
    <property type="match status" value="1"/>
</dbReference>
<dbReference type="SMART" id="SM00228">
    <property type="entry name" value="PDZ"/>
    <property type="match status" value="1"/>
</dbReference>
<dbReference type="OrthoDB" id="350578at2157"/>
<evidence type="ECO:0000313" key="6">
    <source>
        <dbReference type="Proteomes" id="UP000032408"/>
    </source>
</evidence>
<dbReference type="PANTHER" id="PTHR43343:SF3">
    <property type="entry name" value="PROTEASE DO-LIKE 8, CHLOROPLASTIC"/>
    <property type="match status" value="1"/>
</dbReference>
<dbReference type="HOGENOM" id="CLU_020120_2_0_2"/>
<keyword evidence="3" id="KW-0472">Membrane</keyword>
<dbReference type="EC" id="1.3.1.74" evidence="5"/>
<dbReference type="PRINTS" id="PR00834">
    <property type="entry name" value="PROTEASES2C"/>
</dbReference>
<proteinExistence type="predicted"/>
<dbReference type="STRING" id="1580092.NADRNF5_1567"/>
<name>A0A0D5C3V7_9ARCH</name>
<dbReference type="EMBL" id="CP011070">
    <property type="protein sequence ID" value="AJW71248.1"/>
    <property type="molecule type" value="Genomic_DNA"/>
</dbReference>
<evidence type="ECO:0000256" key="1">
    <source>
        <dbReference type="ARBA" id="ARBA00022670"/>
    </source>
</evidence>
<gene>
    <name evidence="5" type="ORF">NADRNF5_1567</name>
</gene>
<sequence length="380" mass="39845">MDKSGILAGSAIGAAIVLVIVTVLFISPPESIKPEIIVSNGHSPSTVGEETPLYAKKLSLIEIFERSEPGVVRVNVQRSETADITNGVGSGFVFDKMGHIITNAHVVRDANKVVITFLDGRSYNAEIIGSDEFTDIAVVKVNADLQLLHPLSLGDSSNLKVGEQIAAIGNPFGLSGSMTAGIVSQLGRLLPSGNGYSIPDVIQTDAAINPGNSGGPLLNMRGGIVGINTAIQSATGEFTGVGFAIPSQTVAKIVPIIIEKGEYKHPWIGISGRDIDPDLAKVLELNDAVGFMVVTVVEDSPASKAGLIGSDKTIEVDGVSYAIGGDIILAVDGNEVRKIDDILIHLQRAKSIGDEMVLEILRDGRTTNVTVVLDERPNGN</sequence>
<feature type="transmembrane region" description="Helical" evidence="3">
    <location>
        <begin position="6"/>
        <end position="26"/>
    </location>
</feature>
<dbReference type="KEGG" id="nin:NADRNF5_1567"/>
<dbReference type="Pfam" id="PF13180">
    <property type="entry name" value="PDZ_2"/>
    <property type="match status" value="1"/>
</dbReference>
<dbReference type="Proteomes" id="UP000032408">
    <property type="component" value="Chromosome"/>
</dbReference>
<organism evidence="5 6">
    <name type="scientific">Nitrosopumilus adriaticus</name>
    <dbReference type="NCBI Taxonomy" id="1580092"/>
    <lineage>
        <taxon>Archaea</taxon>
        <taxon>Nitrososphaerota</taxon>
        <taxon>Nitrososphaeria</taxon>
        <taxon>Nitrosopumilales</taxon>
        <taxon>Nitrosopumilaceae</taxon>
        <taxon>Nitrosopumilus</taxon>
    </lineage>
</organism>
<dbReference type="GO" id="GO:0006508">
    <property type="term" value="P:proteolysis"/>
    <property type="evidence" value="ECO:0007669"/>
    <property type="project" value="UniProtKB-KW"/>
</dbReference>
<evidence type="ECO:0000256" key="3">
    <source>
        <dbReference type="SAM" id="Phobius"/>
    </source>
</evidence>
<keyword evidence="6" id="KW-1185">Reference proteome</keyword>
<keyword evidence="3" id="KW-1133">Transmembrane helix</keyword>
<feature type="domain" description="PDZ" evidence="4">
    <location>
        <begin position="266"/>
        <end position="364"/>
    </location>
</feature>
<keyword evidence="5" id="KW-0560">Oxidoreductase</keyword>
<evidence type="ECO:0000256" key="2">
    <source>
        <dbReference type="ARBA" id="ARBA00022801"/>
    </source>
</evidence>
<dbReference type="InterPro" id="IPR001940">
    <property type="entry name" value="Peptidase_S1C"/>
</dbReference>
<dbReference type="AlphaFoldDB" id="A0A0D5C3V7"/>
<dbReference type="Pfam" id="PF13365">
    <property type="entry name" value="Trypsin_2"/>
    <property type="match status" value="1"/>
</dbReference>
<dbReference type="InterPro" id="IPR036034">
    <property type="entry name" value="PDZ_sf"/>
</dbReference>
<accession>A0A0D5C3V7</accession>
<protein>
    <submittedName>
        <fullName evidence="5">2-alkenal reductase</fullName>
        <ecNumber evidence="5">1.3.1.74</ecNumber>
    </submittedName>
</protein>
<evidence type="ECO:0000259" key="4">
    <source>
        <dbReference type="SMART" id="SM00228"/>
    </source>
</evidence>
<dbReference type="CDD" id="cd06779">
    <property type="entry name" value="cpPDZ_Deg_HtrA-like"/>
    <property type="match status" value="1"/>
</dbReference>
<dbReference type="InterPro" id="IPR001478">
    <property type="entry name" value="PDZ"/>
</dbReference>
<dbReference type="GeneID" id="24820745"/>
<reference evidence="6" key="1">
    <citation type="submission" date="2015-03" db="EMBL/GenBank/DDBJ databases">
        <title>Characterization of two novel Thaumarchaeota isolated from the Northern Adriatic Sea.</title>
        <authorList>
            <person name="Bayer B."/>
            <person name="Vojvoda J."/>
            <person name="Offre P."/>
            <person name="Srivastava A."/>
            <person name="Elisabeth N."/>
            <person name="Garcia J.A.L."/>
            <person name="Schleper C."/>
            <person name="Herndl G.J."/>
        </authorList>
    </citation>
    <scope>NUCLEOTIDE SEQUENCE [LARGE SCALE GENOMIC DNA]</scope>
    <source>
        <strain evidence="6">NF5</strain>
    </source>
</reference>
<dbReference type="GO" id="GO:0032440">
    <property type="term" value="F:2-alkenal reductase [NAD(P)H] activity"/>
    <property type="evidence" value="ECO:0007669"/>
    <property type="project" value="UniProtKB-EC"/>
</dbReference>
<evidence type="ECO:0000313" key="5">
    <source>
        <dbReference type="EMBL" id="AJW71248.1"/>
    </source>
</evidence>
<reference evidence="5 6" key="2">
    <citation type="journal article" date="2016" name="ISME J.">
        <title>Physiological and genomic characterization of two novel marine thaumarchaeal strains indicates niche differentiation.</title>
        <authorList>
            <person name="Bayer B."/>
            <person name="Vojvoda J."/>
            <person name="Offre P."/>
            <person name="Alves R.J."/>
            <person name="Elisabeth N.H."/>
            <person name="Garcia J.A."/>
            <person name="Volland J.M."/>
            <person name="Srivastava A."/>
            <person name="Schleper C."/>
            <person name="Herndl G.J."/>
        </authorList>
    </citation>
    <scope>NUCLEOTIDE SEQUENCE [LARGE SCALE GENOMIC DNA]</scope>
    <source>
        <strain evidence="5 6">NF5</strain>
    </source>
</reference>
<dbReference type="Gene3D" id="2.30.42.10">
    <property type="match status" value="1"/>
</dbReference>
<dbReference type="PANTHER" id="PTHR43343">
    <property type="entry name" value="PEPTIDASE S12"/>
    <property type="match status" value="1"/>
</dbReference>
<dbReference type="SUPFAM" id="SSF50494">
    <property type="entry name" value="Trypsin-like serine proteases"/>
    <property type="match status" value="1"/>
</dbReference>
<dbReference type="Gene3D" id="2.40.10.120">
    <property type="match status" value="1"/>
</dbReference>
<dbReference type="InterPro" id="IPR051201">
    <property type="entry name" value="Chloro_Bact_Ser_Proteases"/>
</dbReference>
<keyword evidence="3" id="KW-0812">Transmembrane</keyword>
<keyword evidence="2" id="KW-0378">Hydrolase</keyword>
<dbReference type="GO" id="GO:0004252">
    <property type="term" value="F:serine-type endopeptidase activity"/>
    <property type="evidence" value="ECO:0007669"/>
    <property type="project" value="InterPro"/>
</dbReference>
<keyword evidence="1" id="KW-0645">Protease</keyword>
<dbReference type="InterPro" id="IPR009003">
    <property type="entry name" value="Peptidase_S1_PA"/>
</dbReference>